<comment type="similarity">
    <text evidence="1 5">Belongs to the metallo-dependent hydrolases superfamily. NagA family.</text>
</comment>
<feature type="domain" description="Amidohydrolase-related" evidence="6">
    <location>
        <begin position="69"/>
        <end position="405"/>
    </location>
</feature>
<dbReference type="InterPro" id="IPR011059">
    <property type="entry name" value="Metal-dep_hydrolase_composite"/>
</dbReference>
<sequence length="415" mass="45312">MSKWTCMAVWPLGIFLLIAACFPVKSERLKICGLSYIDGLPICIETANGLIASISRPERLPAGTPPLYLAPGLFDNQVNGGSGVYFSSENPLTPDEIRKVVRSQWSAGVTSFLPTLTSHTRQVLKRNLEALARWSGYPEFRGTIPGFHLEGPYISPEDGYRGAHARQFVREPDVEELMELQRAAGNKILTVTLAPERPGAMELIRWCTQDGIVVALGHHNASAGTIRTAVRNGARIATHLGNGCANLIHRHENPLWPQLADDSLMISIIADGFHLTAEEIKTFYKVKGAGKIVITSDITRYAGLTPGIYSTADGRKIELTPAGKVQYPAQGVLAGSALAVDTGVKKVMNFTGASLEEVIRMSSTNVARLYGLEDRGRLREGMRADIILFSLGRHKLDIHRTFVAGALVFEQDARK</sequence>
<proteinExistence type="inferred from homology"/>
<evidence type="ECO:0000256" key="4">
    <source>
        <dbReference type="ARBA" id="ARBA00023277"/>
    </source>
</evidence>
<organism evidence="7 8">
    <name type="scientific">Ravibacter arvi</name>
    <dbReference type="NCBI Taxonomy" id="2051041"/>
    <lineage>
        <taxon>Bacteria</taxon>
        <taxon>Pseudomonadati</taxon>
        <taxon>Bacteroidota</taxon>
        <taxon>Cytophagia</taxon>
        <taxon>Cytophagales</taxon>
        <taxon>Spirosomataceae</taxon>
        <taxon>Ravibacter</taxon>
    </lineage>
</organism>
<dbReference type="RefSeq" id="WP_345030254.1">
    <property type="nucleotide sequence ID" value="NZ_BAABEY010000026.1"/>
</dbReference>
<evidence type="ECO:0000256" key="3">
    <source>
        <dbReference type="ARBA" id="ARBA00022801"/>
    </source>
</evidence>
<dbReference type="Gene3D" id="2.30.40.10">
    <property type="entry name" value="Urease, subunit C, domain 1"/>
    <property type="match status" value="1"/>
</dbReference>
<keyword evidence="4 5" id="KW-0119">Carbohydrate metabolism</keyword>
<evidence type="ECO:0000256" key="2">
    <source>
        <dbReference type="ARBA" id="ARBA00022723"/>
    </source>
</evidence>
<dbReference type="Proteomes" id="UP001501508">
    <property type="component" value="Unassembled WGS sequence"/>
</dbReference>
<dbReference type="EMBL" id="BAABEY010000026">
    <property type="protein sequence ID" value="GAA4442055.1"/>
    <property type="molecule type" value="Genomic_DNA"/>
</dbReference>
<evidence type="ECO:0000256" key="5">
    <source>
        <dbReference type="PIRNR" id="PIRNR038994"/>
    </source>
</evidence>
<evidence type="ECO:0000259" key="6">
    <source>
        <dbReference type="Pfam" id="PF01979"/>
    </source>
</evidence>
<protein>
    <submittedName>
        <fullName evidence="7">N-acetylglucosamine-6-phosphate deacetylase</fullName>
    </submittedName>
</protein>
<evidence type="ECO:0000313" key="7">
    <source>
        <dbReference type="EMBL" id="GAA4442055.1"/>
    </source>
</evidence>
<gene>
    <name evidence="7" type="primary">nagA_2</name>
    <name evidence="7" type="ORF">GCM10023091_28200</name>
</gene>
<dbReference type="NCBIfam" id="TIGR00221">
    <property type="entry name" value="nagA"/>
    <property type="match status" value="1"/>
</dbReference>
<dbReference type="Gene3D" id="3.20.20.140">
    <property type="entry name" value="Metal-dependent hydrolases"/>
    <property type="match status" value="1"/>
</dbReference>
<evidence type="ECO:0000313" key="8">
    <source>
        <dbReference type="Proteomes" id="UP001501508"/>
    </source>
</evidence>
<dbReference type="InterPro" id="IPR006680">
    <property type="entry name" value="Amidohydro-rel"/>
</dbReference>
<dbReference type="PIRSF" id="PIRSF038994">
    <property type="entry name" value="NagA"/>
    <property type="match status" value="1"/>
</dbReference>
<keyword evidence="8" id="KW-1185">Reference proteome</keyword>
<keyword evidence="2" id="KW-0479">Metal-binding</keyword>
<dbReference type="SUPFAM" id="SSF51556">
    <property type="entry name" value="Metallo-dependent hydrolases"/>
    <property type="match status" value="1"/>
</dbReference>
<accession>A0ABP8M0N6</accession>
<comment type="caution">
    <text evidence="7">The sequence shown here is derived from an EMBL/GenBank/DDBJ whole genome shotgun (WGS) entry which is preliminary data.</text>
</comment>
<keyword evidence="3 5" id="KW-0378">Hydrolase</keyword>
<dbReference type="PROSITE" id="PS51257">
    <property type="entry name" value="PROKAR_LIPOPROTEIN"/>
    <property type="match status" value="1"/>
</dbReference>
<dbReference type="InterPro" id="IPR003764">
    <property type="entry name" value="GlcNAc_6-P_deAcase"/>
</dbReference>
<reference evidence="8" key="1">
    <citation type="journal article" date="2019" name="Int. J. Syst. Evol. Microbiol.">
        <title>The Global Catalogue of Microorganisms (GCM) 10K type strain sequencing project: providing services to taxonomists for standard genome sequencing and annotation.</title>
        <authorList>
            <consortium name="The Broad Institute Genomics Platform"/>
            <consortium name="The Broad Institute Genome Sequencing Center for Infectious Disease"/>
            <person name="Wu L."/>
            <person name="Ma J."/>
        </authorList>
    </citation>
    <scope>NUCLEOTIDE SEQUENCE [LARGE SCALE GENOMIC DNA]</scope>
    <source>
        <strain evidence="8">JCM 31920</strain>
    </source>
</reference>
<evidence type="ECO:0000256" key="1">
    <source>
        <dbReference type="ARBA" id="ARBA00010716"/>
    </source>
</evidence>
<dbReference type="Pfam" id="PF01979">
    <property type="entry name" value="Amidohydro_1"/>
    <property type="match status" value="1"/>
</dbReference>
<name>A0ABP8M0N6_9BACT</name>
<dbReference type="PANTHER" id="PTHR11113:SF14">
    <property type="entry name" value="N-ACETYLGLUCOSAMINE-6-PHOSPHATE DEACETYLASE"/>
    <property type="match status" value="1"/>
</dbReference>
<dbReference type="InterPro" id="IPR032466">
    <property type="entry name" value="Metal_Hydrolase"/>
</dbReference>
<dbReference type="PANTHER" id="PTHR11113">
    <property type="entry name" value="N-ACETYLGLUCOSAMINE-6-PHOSPHATE DEACETYLASE"/>
    <property type="match status" value="1"/>
</dbReference>